<keyword evidence="8" id="KW-1185">Reference proteome</keyword>
<dbReference type="GO" id="GO:0005576">
    <property type="term" value="C:extracellular region"/>
    <property type="evidence" value="ECO:0007669"/>
    <property type="project" value="UniProtKB-SubCell"/>
</dbReference>
<dbReference type="OMA" id="WANFGSR"/>
<evidence type="ECO:0000256" key="3">
    <source>
        <dbReference type="ARBA" id="ARBA00023239"/>
    </source>
</evidence>
<dbReference type="STRING" id="1283841.A0A084QK83"/>
<dbReference type="InParanoid" id="A0A084QK83"/>
<evidence type="ECO:0000313" key="7">
    <source>
        <dbReference type="EMBL" id="KFA64368.1"/>
    </source>
</evidence>
<dbReference type="GO" id="GO:0030570">
    <property type="term" value="F:pectate lyase activity"/>
    <property type="evidence" value="ECO:0007669"/>
    <property type="project" value="InterPro"/>
</dbReference>
<keyword evidence="2 5" id="KW-0732">Signal</keyword>
<dbReference type="SUPFAM" id="SSF51126">
    <property type="entry name" value="Pectin lyase-like"/>
    <property type="match status" value="1"/>
</dbReference>
<accession>A0A084QK83</accession>
<sequence>MKVASILLGLVAVVSARPSPTVDENLVKRATVTDVAFGFASLNGGTKGGAGGSVTTVSTLPQFTAAVSEKDTAPRIVFVKGIIKGSDKVRVGSNKSIIGLANSGFEGIGLHIRRQKNVIIRNIKSSFVIADNGDAVKIEVCPSNITQNRPNNTTNATKQESTNVWVDHSEFWSARVDDKDYYDGLVDSSHGSDFVTISHTYFHDHWKASLAGHSDSSTTDKGKLRITYANNYWKNVYSRTPLLRFGTAHIYNSYYEGIATGVNSRMGAQALVESTVFKDAEYPLTSRDSKEVGFIVQKDVVLGGGIVDAPTGTISSVPYSYSLLGSGRVASTVPGQAGAILSF</sequence>
<evidence type="ECO:0000256" key="1">
    <source>
        <dbReference type="ARBA" id="ARBA00010980"/>
    </source>
</evidence>
<name>A0A084QK83_STAC4</name>
<feature type="signal peptide" evidence="5">
    <location>
        <begin position="1"/>
        <end position="16"/>
    </location>
</feature>
<dbReference type="GO" id="GO:0000272">
    <property type="term" value="P:polysaccharide catabolic process"/>
    <property type="evidence" value="ECO:0007669"/>
    <property type="project" value="UniProtKB-KW"/>
</dbReference>
<comment type="subcellular location">
    <subcellularLocation>
        <location evidence="4">Secreted</location>
    </subcellularLocation>
</comment>
<feature type="chain" id="PRO_5001779525" description="Pectate lyase domain-containing protein" evidence="5">
    <location>
        <begin position="17"/>
        <end position="343"/>
    </location>
</feature>
<dbReference type="SMART" id="SM00656">
    <property type="entry name" value="Amb_all"/>
    <property type="match status" value="1"/>
</dbReference>
<dbReference type="OrthoDB" id="1637350at2759"/>
<evidence type="ECO:0000259" key="6">
    <source>
        <dbReference type="SMART" id="SM00656"/>
    </source>
</evidence>
<dbReference type="Pfam" id="PF00544">
    <property type="entry name" value="Pectate_lyase_4"/>
    <property type="match status" value="1"/>
</dbReference>
<keyword evidence="4" id="KW-0624">Polysaccharide degradation</keyword>
<dbReference type="PANTHER" id="PTHR31683">
    <property type="entry name" value="PECTATE LYASE 18-RELATED"/>
    <property type="match status" value="1"/>
</dbReference>
<evidence type="ECO:0000256" key="4">
    <source>
        <dbReference type="RuleBase" id="RU361173"/>
    </source>
</evidence>
<dbReference type="Gene3D" id="2.160.20.10">
    <property type="entry name" value="Single-stranded right-handed beta-helix, Pectin lyase-like"/>
    <property type="match status" value="1"/>
</dbReference>
<dbReference type="PANTHER" id="PTHR31683:SF18">
    <property type="entry name" value="PECTATE LYASE 21-RELATED"/>
    <property type="match status" value="1"/>
</dbReference>
<dbReference type="InterPro" id="IPR002022">
    <property type="entry name" value="Pec_lyase"/>
</dbReference>
<protein>
    <recommendedName>
        <fullName evidence="6">Pectate lyase domain-containing protein</fullName>
    </recommendedName>
</protein>
<reference evidence="7 8" key="1">
    <citation type="journal article" date="2014" name="BMC Genomics">
        <title>Comparative genome sequencing reveals chemotype-specific gene clusters in the toxigenic black mold Stachybotrys.</title>
        <authorList>
            <person name="Semeiks J."/>
            <person name="Borek D."/>
            <person name="Otwinowski Z."/>
            <person name="Grishin N.V."/>
        </authorList>
    </citation>
    <scope>NUCLEOTIDE SEQUENCE [LARGE SCALE GENOMIC DNA]</scope>
    <source>
        <strain evidence="7 8">IBT 40285</strain>
    </source>
</reference>
<evidence type="ECO:0000313" key="8">
    <source>
        <dbReference type="Proteomes" id="UP000028524"/>
    </source>
</evidence>
<evidence type="ECO:0000256" key="2">
    <source>
        <dbReference type="ARBA" id="ARBA00022729"/>
    </source>
</evidence>
<dbReference type="InterPro" id="IPR011050">
    <property type="entry name" value="Pectin_lyase_fold/virulence"/>
</dbReference>
<comment type="similarity">
    <text evidence="1 4">Belongs to the polysaccharide lyase 1 family.</text>
</comment>
<evidence type="ECO:0000256" key="5">
    <source>
        <dbReference type="SAM" id="SignalP"/>
    </source>
</evidence>
<dbReference type="InterPro" id="IPR012334">
    <property type="entry name" value="Pectin_lyas_fold"/>
</dbReference>
<dbReference type="AlphaFoldDB" id="A0A084QK83"/>
<dbReference type="EMBL" id="KL660688">
    <property type="protein sequence ID" value="KFA64368.1"/>
    <property type="molecule type" value="Genomic_DNA"/>
</dbReference>
<keyword evidence="3 4" id="KW-0456">Lyase</keyword>
<keyword evidence="4" id="KW-0119">Carbohydrate metabolism</keyword>
<dbReference type="InterPro" id="IPR045032">
    <property type="entry name" value="PEL"/>
</dbReference>
<keyword evidence="4" id="KW-0964">Secreted</keyword>
<gene>
    <name evidence="7" type="ORF">S40285_02954</name>
</gene>
<dbReference type="Proteomes" id="UP000028524">
    <property type="component" value="Unassembled WGS sequence"/>
</dbReference>
<organism evidence="7 8">
    <name type="scientific">Stachybotrys chlorohalonatus (strain IBT 40285)</name>
    <dbReference type="NCBI Taxonomy" id="1283841"/>
    <lineage>
        <taxon>Eukaryota</taxon>
        <taxon>Fungi</taxon>
        <taxon>Dikarya</taxon>
        <taxon>Ascomycota</taxon>
        <taxon>Pezizomycotina</taxon>
        <taxon>Sordariomycetes</taxon>
        <taxon>Hypocreomycetidae</taxon>
        <taxon>Hypocreales</taxon>
        <taxon>Stachybotryaceae</taxon>
        <taxon>Stachybotrys</taxon>
    </lineage>
</organism>
<proteinExistence type="inferred from homology"/>
<dbReference type="HOGENOM" id="CLU_021894_1_0_1"/>
<feature type="domain" description="Pectate lyase" evidence="6">
    <location>
        <begin position="50"/>
        <end position="283"/>
    </location>
</feature>